<feature type="domain" description="F-box" evidence="1">
    <location>
        <begin position="18"/>
        <end position="58"/>
    </location>
</feature>
<name>A0A1U7VSK8_NICSY</name>
<dbReference type="InterPro" id="IPR036047">
    <property type="entry name" value="F-box-like_dom_sf"/>
</dbReference>
<proteinExistence type="predicted"/>
<dbReference type="SUPFAM" id="SSF81383">
    <property type="entry name" value="F-box domain"/>
    <property type="match status" value="1"/>
</dbReference>
<dbReference type="STRING" id="4096.A0A1U7VSK8"/>
<evidence type="ECO:0000313" key="2">
    <source>
        <dbReference type="Proteomes" id="UP000189701"/>
    </source>
</evidence>
<dbReference type="Proteomes" id="UP000189701">
    <property type="component" value="Unplaced"/>
</dbReference>
<accession>A0A1U7VSK8</accession>
<dbReference type="Pfam" id="PF00646">
    <property type="entry name" value="F-box"/>
    <property type="match status" value="1"/>
</dbReference>
<dbReference type="RefSeq" id="XP_009764910.1">
    <property type="nucleotide sequence ID" value="XM_009766608.1"/>
</dbReference>
<keyword evidence="2" id="KW-1185">Reference proteome</keyword>
<dbReference type="PANTHER" id="PTHR31639:SF333">
    <property type="entry name" value="F-BOX DOMAIN, FBD DOMAIN, LEUCINE-RICH REPEAT DOMAIN, L DOMAIN-LIKE PROTEIN-RELATED"/>
    <property type="match status" value="1"/>
</dbReference>
<dbReference type="AlphaFoldDB" id="A0A1U7VSK8"/>
<reference evidence="3" key="2">
    <citation type="submission" date="2025-08" db="UniProtKB">
        <authorList>
            <consortium name="RefSeq"/>
        </authorList>
    </citation>
    <scope>IDENTIFICATION</scope>
    <source>
        <tissue evidence="3">Leaf</tissue>
    </source>
</reference>
<dbReference type="PANTHER" id="PTHR31639">
    <property type="entry name" value="F-BOX PROTEIN-LIKE"/>
    <property type="match status" value="1"/>
</dbReference>
<dbReference type="InterPro" id="IPR001810">
    <property type="entry name" value="F-box_dom"/>
</dbReference>
<reference evidence="2" key="1">
    <citation type="journal article" date="2013" name="Genome Biol.">
        <title>Reference genomes and transcriptomes of Nicotiana sylvestris and Nicotiana tomentosiformis.</title>
        <authorList>
            <person name="Sierro N."/>
            <person name="Battey J.N."/>
            <person name="Ouadi S."/>
            <person name="Bovet L."/>
            <person name="Goepfert S."/>
            <person name="Bakaher N."/>
            <person name="Peitsch M.C."/>
            <person name="Ivanov N.V."/>
        </authorList>
    </citation>
    <scope>NUCLEOTIDE SEQUENCE [LARGE SCALE GENOMIC DNA]</scope>
</reference>
<gene>
    <name evidence="3" type="primary">LOC104216539</name>
</gene>
<dbReference type="Gene3D" id="1.20.1280.50">
    <property type="match status" value="1"/>
</dbReference>
<protein>
    <submittedName>
        <fullName evidence="3">F-box/FBD/LRR-repeat protein At1g13570-like</fullName>
    </submittedName>
</protein>
<organism evidence="2 3">
    <name type="scientific">Nicotiana sylvestris</name>
    <name type="common">Wood tobacco</name>
    <name type="synonym">South American tobacco</name>
    <dbReference type="NCBI Taxonomy" id="4096"/>
    <lineage>
        <taxon>Eukaryota</taxon>
        <taxon>Viridiplantae</taxon>
        <taxon>Streptophyta</taxon>
        <taxon>Embryophyta</taxon>
        <taxon>Tracheophyta</taxon>
        <taxon>Spermatophyta</taxon>
        <taxon>Magnoliopsida</taxon>
        <taxon>eudicotyledons</taxon>
        <taxon>Gunneridae</taxon>
        <taxon>Pentapetalae</taxon>
        <taxon>asterids</taxon>
        <taxon>lamiids</taxon>
        <taxon>Solanales</taxon>
        <taxon>Solanaceae</taxon>
        <taxon>Nicotianoideae</taxon>
        <taxon>Nicotianeae</taxon>
        <taxon>Nicotiana</taxon>
    </lineage>
</organism>
<dbReference type="eggNOG" id="ENOG502QTI8">
    <property type="taxonomic scope" value="Eukaryota"/>
</dbReference>
<sequence length="136" mass="15462">MTQDSKGVAVAGDKEDRISYLPRNVIDHILDSLPIQDAARTSIPSKNWRYICSILPSFVLNKLFCNKLAARSQYVFKETIDKILLQHLGDVVIFDLDVSGVQLSLCPDIDRWMLYVTRNGVKKLTLNMSNNAFECR</sequence>
<evidence type="ECO:0000259" key="1">
    <source>
        <dbReference type="Pfam" id="PF00646"/>
    </source>
</evidence>
<evidence type="ECO:0000313" key="3">
    <source>
        <dbReference type="RefSeq" id="XP_009764910.1"/>
    </source>
</evidence>